<evidence type="ECO:0000313" key="1">
    <source>
        <dbReference type="EMBL" id="CAD0349088.1"/>
    </source>
</evidence>
<gene>
    <name evidence="1" type="ORF">CFBP498_34260</name>
    <name evidence="2" type="ORF">R4K57_13990</name>
</gene>
<dbReference type="Proteomes" id="UP001187425">
    <property type="component" value="Unassembled WGS sequence"/>
</dbReference>
<evidence type="ECO:0000313" key="3">
    <source>
        <dbReference type="Proteomes" id="UP000515406"/>
    </source>
</evidence>
<protein>
    <submittedName>
        <fullName evidence="1">Uncharacterized protein</fullName>
    </submittedName>
</protein>
<reference evidence="1 3" key="1">
    <citation type="submission" date="2020-07" db="EMBL/GenBank/DDBJ databases">
        <authorList>
            <person name="Pothier F. J."/>
        </authorList>
    </citation>
    <scope>NUCLEOTIDE SEQUENCE [LARGE SCALE GENOMIC DNA]</scope>
    <source>
        <strain evidence="1 3">CFBP 498</strain>
    </source>
</reference>
<dbReference type="RefSeq" id="WP_155767636.1">
    <property type="nucleotide sequence ID" value="NZ_JAJTZH010000070.1"/>
</dbReference>
<sequence>MGKATLQRKEAIVALVKDSAPEHMSDALADLVARMSESKIAIGEAAWITLCEILYPRPWPDLSAIPPQSPRPIGLPATFDWKRWAEIRMAVNAAIPNLSLDAWRVLFEEFLANPAMTVEHAVRRALAILHPSKRRRHQP</sequence>
<dbReference type="EMBL" id="LR828257">
    <property type="protein sequence ID" value="CAD0349088.1"/>
    <property type="molecule type" value="Genomic_DNA"/>
</dbReference>
<accession>A0A6V7ECZ2</accession>
<evidence type="ECO:0000313" key="2">
    <source>
        <dbReference type="EMBL" id="MDV7249505.1"/>
    </source>
</evidence>
<organism evidence="1 3">
    <name type="scientific">Xanthomonas hortorum pv. vitians</name>
    <dbReference type="NCBI Taxonomy" id="83224"/>
    <lineage>
        <taxon>Bacteria</taxon>
        <taxon>Pseudomonadati</taxon>
        <taxon>Pseudomonadota</taxon>
        <taxon>Gammaproteobacteria</taxon>
        <taxon>Lysobacterales</taxon>
        <taxon>Lysobacteraceae</taxon>
        <taxon>Xanthomonas</taxon>
    </lineage>
</organism>
<evidence type="ECO:0000313" key="4">
    <source>
        <dbReference type="Proteomes" id="UP001187425"/>
    </source>
</evidence>
<dbReference type="EMBL" id="JAWMQI010000052">
    <property type="protein sequence ID" value="MDV7249505.1"/>
    <property type="molecule type" value="Genomic_DNA"/>
</dbReference>
<name>A0A6V7ECZ2_9XANT</name>
<dbReference type="Proteomes" id="UP000515406">
    <property type="component" value="Chromosome"/>
</dbReference>
<dbReference type="EMBL" id="LR828257">
    <property type="protein sequence ID" value="CAD0349093.1"/>
    <property type="molecule type" value="Genomic_DNA"/>
</dbReference>
<dbReference type="AlphaFoldDB" id="A0A6V7ECZ2"/>
<proteinExistence type="predicted"/>
<keyword evidence="3" id="KW-1185">Reference proteome</keyword>
<reference evidence="2 4" key="2">
    <citation type="submission" date="2023-10" db="EMBL/GenBank/DDBJ databases">
        <title>A new tool for lettuce pathogen research.</title>
        <authorList>
            <person name="Horton K.N."/>
            <person name="Cseke L.J."/>
            <person name="Badiwe M."/>
            <person name="Tesfaye D."/>
            <person name="Klein A."/>
            <person name="Su J."/>
            <person name="Potnis N."/>
            <person name="Gassmann W."/>
        </authorList>
    </citation>
    <scope>NUCLEOTIDE SEQUENCE [LARGE SCALE GENOMIC DNA]</scope>
    <source>
        <strain evidence="2 4">JSKH1901</strain>
    </source>
</reference>